<protein>
    <submittedName>
        <fullName evidence="2">Global transcription factor group B1</fullName>
    </submittedName>
</protein>
<dbReference type="GO" id="GO:0034728">
    <property type="term" value="P:nucleosome organization"/>
    <property type="evidence" value="ECO:0007669"/>
    <property type="project" value="TreeGrafter"/>
</dbReference>
<comment type="caution">
    <text evidence="2">The sequence shown here is derived from an EMBL/GenBank/DDBJ whole genome shotgun (WGS) entry which is preliminary data.</text>
</comment>
<dbReference type="OrthoDB" id="995477at2759"/>
<dbReference type="InterPro" id="IPR017072">
    <property type="entry name" value="TF_Spt6"/>
</dbReference>
<proteinExistence type="predicted"/>
<dbReference type="GO" id="GO:0031491">
    <property type="term" value="F:nucleosome binding"/>
    <property type="evidence" value="ECO:0007669"/>
    <property type="project" value="TreeGrafter"/>
</dbReference>
<feature type="region of interest" description="Disordered" evidence="1">
    <location>
        <begin position="67"/>
        <end position="113"/>
    </location>
</feature>
<evidence type="ECO:0000313" key="3">
    <source>
        <dbReference type="Proteomes" id="UP000585474"/>
    </source>
</evidence>
<dbReference type="Proteomes" id="UP000585474">
    <property type="component" value="Unassembled WGS sequence"/>
</dbReference>
<dbReference type="GO" id="GO:0042393">
    <property type="term" value="F:histone binding"/>
    <property type="evidence" value="ECO:0007669"/>
    <property type="project" value="TreeGrafter"/>
</dbReference>
<keyword evidence="3" id="KW-1185">Reference proteome</keyword>
<feature type="compositionally biased region" description="Acidic residues" evidence="1">
    <location>
        <begin position="90"/>
        <end position="113"/>
    </location>
</feature>
<evidence type="ECO:0000313" key="2">
    <source>
        <dbReference type="EMBL" id="GFS43598.1"/>
    </source>
</evidence>
<name>A0A7J0DWU6_9ERIC</name>
<dbReference type="PANTHER" id="PTHR10145">
    <property type="entry name" value="TRANSCRIPTION ELONGATION FACTOR SPT6"/>
    <property type="match status" value="1"/>
</dbReference>
<dbReference type="EMBL" id="BJWL01000423">
    <property type="protein sequence ID" value="GFS43598.1"/>
    <property type="molecule type" value="Genomic_DNA"/>
</dbReference>
<dbReference type="PANTHER" id="PTHR10145:SF6">
    <property type="entry name" value="TRANSCRIPTION ELONGATION FACTOR SPT6"/>
    <property type="match status" value="1"/>
</dbReference>
<organism evidence="2 3">
    <name type="scientific">Actinidia rufa</name>
    <dbReference type="NCBI Taxonomy" id="165716"/>
    <lineage>
        <taxon>Eukaryota</taxon>
        <taxon>Viridiplantae</taxon>
        <taxon>Streptophyta</taxon>
        <taxon>Embryophyta</taxon>
        <taxon>Tracheophyta</taxon>
        <taxon>Spermatophyta</taxon>
        <taxon>Magnoliopsida</taxon>
        <taxon>eudicotyledons</taxon>
        <taxon>Gunneridae</taxon>
        <taxon>Pentapetalae</taxon>
        <taxon>asterids</taxon>
        <taxon>Ericales</taxon>
        <taxon>Actinidiaceae</taxon>
        <taxon>Actinidia</taxon>
    </lineage>
</organism>
<feature type="compositionally biased region" description="Basic and acidic residues" evidence="1">
    <location>
        <begin position="78"/>
        <end position="89"/>
    </location>
</feature>
<dbReference type="GO" id="GO:0008023">
    <property type="term" value="C:transcription elongation factor complex"/>
    <property type="evidence" value="ECO:0007669"/>
    <property type="project" value="TreeGrafter"/>
</dbReference>
<sequence>MFLMKMTMSCFKIITSQAVIVMKSLSHTHLPLILICVYICLLNNIREQKVKAAEKISEGHRWRGFSEEECVGSGKSGPTDEEKLKRSLFGDDEGPPLEDIAEEDEQPEEEDIGDEDDMADFIVNEEVHEHGAPVRRGKLNKKKARQAPGVSSSALQEAYDIFGDVDEGTPQAPQARFSKDGQIYGESTGSPPSNEMSIEEESNLIYNQLMTCTIPLLSEERTLYGRFNVSSVSSQRMDELEDAPRGDGFKFHVQCFKHLKLC</sequence>
<dbReference type="AlphaFoldDB" id="A0A7J0DWU6"/>
<feature type="compositionally biased region" description="Polar residues" evidence="1">
    <location>
        <begin position="185"/>
        <end position="196"/>
    </location>
</feature>
<evidence type="ECO:0000256" key="1">
    <source>
        <dbReference type="SAM" id="MobiDB-lite"/>
    </source>
</evidence>
<feature type="region of interest" description="Disordered" evidence="1">
    <location>
        <begin position="170"/>
        <end position="196"/>
    </location>
</feature>
<reference evidence="3" key="1">
    <citation type="submission" date="2019-07" db="EMBL/GenBank/DDBJ databases">
        <title>De Novo Assembly of kiwifruit Actinidia rufa.</title>
        <authorList>
            <person name="Sugita-Konishi S."/>
            <person name="Sato K."/>
            <person name="Mori E."/>
            <person name="Abe Y."/>
            <person name="Kisaki G."/>
            <person name="Hamano K."/>
            <person name="Suezawa K."/>
            <person name="Otani M."/>
            <person name="Fukuda T."/>
            <person name="Manabe T."/>
            <person name="Gomi K."/>
            <person name="Tabuchi M."/>
            <person name="Akimitsu K."/>
            <person name="Kataoka I."/>
        </authorList>
    </citation>
    <scope>NUCLEOTIDE SEQUENCE [LARGE SCALE GENOMIC DNA]</scope>
    <source>
        <strain evidence="3">cv. Fuchu</strain>
    </source>
</reference>
<dbReference type="GO" id="GO:0140673">
    <property type="term" value="P:transcription elongation-coupled chromatin remodeling"/>
    <property type="evidence" value="ECO:0007669"/>
    <property type="project" value="InterPro"/>
</dbReference>
<gene>
    <name evidence="2" type="ORF">Acr_00g0086010</name>
</gene>
<accession>A0A7J0DWU6</accession>